<feature type="domain" description="DUF7305" evidence="2">
    <location>
        <begin position="286"/>
        <end position="477"/>
    </location>
</feature>
<keyword evidence="3" id="KW-0614">Plasmid</keyword>
<name>A0A5P9P941_9EURY</name>
<sequence length="509" mass="54445">MTARTRAQSSVISIVILIGVVAIGSIGLLLAGSYALSEQQQQAEHDRVEQSFVELRHSLEDTTVKQDSTRNINLNAGEQGAVTRENTGEIVIEYGGEDPIEREFGAIEYEADDGEVIAFEGGAVFRETGNQTRVVSGPKFNYDDSQENGGESLSFSLTTVHGEETLGSGDISMTHDDVEQENMVANSTIVNITVTSQYYRGWEQHFENEIGPDAIHAEPINETHGEVTALLGEVELDSYFEQAIAVEGDLELDGANEIIGDVVYGGSISGEEDHLEGDARPTDSLGLEPIDDEIGALVDKGEDEYTELDEAVEDGTVSSGTYYTENFGMTKGGGSNDELPDNLEFDLSEGDTTVIVNGSINIGSSDLTVTNHSNESELHIYTTGGFNLDGNANISVEGVTDTDYKSKHLQIYGTSSFKMTSSGTQSFTGVIYAPTNDTSRETFDLGGTMDVQGSLVGGGFSDPSGTPTIEHDPALEGVEPALGKSEKIIVPAPVTYVNFGLHNVEVTNN</sequence>
<proteinExistence type="predicted"/>
<dbReference type="OrthoDB" id="148042at2157"/>
<protein>
    <recommendedName>
        <fullName evidence="2">DUF7305 domain-containing protein</fullName>
    </recommendedName>
</protein>
<evidence type="ECO:0000313" key="4">
    <source>
        <dbReference type="Proteomes" id="UP000326170"/>
    </source>
</evidence>
<dbReference type="AlphaFoldDB" id="A0A5P9P941"/>
<dbReference type="EMBL" id="CP045490">
    <property type="protein sequence ID" value="QFU84632.1"/>
    <property type="molecule type" value="Genomic_DNA"/>
</dbReference>
<geneLocation type="plasmid" evidence="3 4">
    <name>unnamed2</name>
</geneLocation>
<evidence type="ECO:0000259" key="2">
    <source>
        <dbReference type="Pfam" id="PF23981"/>
    </source>
</evidence>
<keyword evidence="1" id="KW-0472">Membrane</keyword>
<dbReference type="GeneID" id="42303157"/>
<keyword evidence="4" id="KW-1185">Reference proteome</keyword>
<dbReference type="KEGG" id="nas:GCU68_19050"/>
<keyword evidence="1" id="KW-1133">Transmembrane helix</keyword>
<organism evidence="3 4">
    <name type="scientific">Natronorubrum aibiense</name>
    <dbReference type="NCBI Taxonomy" id="348826"/>
    <lineage>
        <taxon>Archaea</taxon>
        <taxon>Methanobacteriati</taxon>
        <taxon>Methanobacteriota</taxon>
        <taxon>Stenosarchaea group</taxon>
        <taxon>Halobacteria</taxon>
        <taxon>Halobacteriales</taxon>
        <taxon>Natrialbaceae</taxon>
        <taxon>Natronorubrum</taxon>
    </lineage>
</organism>
<reference evidence="3 4" key="1">
    <citation type="journal article" date="2007" name="Int. J. Syst. Evol. Microbiol.">
        <title>Natronorubrum sulfidifaciens sp. nov., an extremely haloalkaliphilic archaeon isolated from Aiding salt lake in Xin-Jiang, China.</title>
        <authorList>
            <person name="Cui H.L."/>
            <person name="Tohty D."/>
            <person name="Liu H.C."/>
            <person name="Liu S.J."/>
            <person name="Oren A."/>
            <person name="Zhou P.J."/>
        </authorList>
    </citation>
    <scope>NUCLEOTIDE SEQUENCE [LARGE SCALE GENOMIC DNA]</scope>
    <source>
        <strain evidence="3 4">7-3</strain>
        <plasmid evidence="3">unnamed2</plasmid>
    </source>
</reference>
<dbReference type="InterPro" id="IPR055729">
    <property type="entry name" value="DUF7305"/>
</dbReference>
<evidence type="ECO:0000313" key="3">
    <source>
        <dbReference type="EMBL" id="QFU84632.1"/>
    </source>
</evidence>
<accession>A0A5P9P941</accession>
<dbReference type="Pfam" id="PF23981">
    <property type="entry name" value="DUF7305"/>
    <property type="match status" value="1"/>
</dbReference>
<dbReference type="RefSeq" id="WP_152944192.1">
    <property type="nucleotide sequence ID" value="NZ_CP045490.1"/>
</dbReference>
<dbReference type="Pfam" id="PF23960">
    <property type="entry name" value="DUF7289"/>
    <property type="match status" value="1"/>
</dbReference>
<keyword evidence="1" id="KW-0812">Transmembrane</keyword>
<gene>
    <name evidence="3" type="ORF">GCU68_19050</name>
</gene>
<evidence type="ECO:0000256" key="1">
    <source>
        <dbReference type="SAM" id="Phobius"/>
    </source>
</evidence>
<dbReference type="InterPro" id="IPR055713">
    <property type="entry name" value="DUF7289"/>
</dbReference>
<feature type="transmembrane region" description="Helical" evidence="1">
    <location>
        <begin position="12"/>
        <end position="36"/>
    </location>
</feature>
<dbReference type="Proteomes" id="UP000326170">
    <property type="component" value="Plasmid unnamed2"/>
</dbReference>